<dbReference type="Gene3D" id="3.30.1370.110">
    <property type="match status" value="1"/>
</dbReference>
<dbReference type="HAMAP" id="MF_00092">
    <property type="entry name" value="MutS2"/>
    <property type="match status" value="1"/>
</dbReference>
<dbReference type="InterPro" id="IPR000432">
    <property type="entry name" value="DNA_mismatch_repair_MutS_C"/>
</dbReference>
<reference evidence="11" key="2">
    <citation type="journal article" date="2021" name="PeerJ">
        <title>Extensive microbial diversity within the chicken gut microbiome revealed by metagenomics and culture.</title>
        <authorList>
            <person name="Gilroy R."/>
            <person name="Ravi A."/>
            <person name="Getino M."/>
            <person name="Pursley I."/>
            <person name="Horton D.L."/>
            <person name="Alikhan N.F."/>
            <person name="Baker D."/>
            <person name="Gharbi K."/>
            <person name="Hall N."/>
            <person name="Watson M."/>
            <person name="Adriaenssens E.M."/>
            <person name="Foster-Nyarko E."/>
            <person name="Jarju S."/>
            <person name="Secka A."/>
            <person name="Antonio M."/>
            <person name="Oren A."/>
            <person name="Chaudhuri R.R."/>
            <person name="La Ragione R."/>
            <person name="Hildebrand F."/>
            <person name="Pallen M.J."/>
        </authorList>
    </citation>
    <scope>NUCLEOTIDE SEQUENCE</scope>
    <source>
        <strain evidence="11">CHK33-4379</strain>
    </source>
</reference>
<dbReference type="SUPFAM" id="SSF160443">
    <property type="entry name" value="SMR domain-like"/>
    <property type="match status" value="1"/>
</dbReference>
<accession>A0A9D1GVY3</accession>
<name>A0A9D1GVY3_9FIRM</name>
<dbReference type="Pfam" id="PF20297">
    <property type="entry name" value="MSSS"/>
    <property type="match status" value="1"/>
</dbReference>
<dbReference type="Gene3D" id="3.40.50.300">
    <property type="entry name" value="P-loop containing nucleotide triphosphate hydrolases"/>
    <property type="match status" value="1"/>
</dbReference>
<dbReference type="InterPro" id="IPR046893">
    <property type="entry name" value="MSSS"/>
</dbReference>
<dbReference type="InterPro" id="IPR027417">
    <property type="entry name" value="P-loop_NTPase"/>
</dbReference>
<dbReference type="SMART" id="SM00463">
    <property type="entry name" value="SMR"/>
    <property type="match status" value="1"/>
</dbReference>
<evidence type="ECO:0000256" key="6">
    <source>
        <dbReference type="ARBA" id="ARBA00022884"/>
    </source>
</evidence>
<evidence type="ECO:0000256" key="5">
    <source>
        <dbReference type="ARBA" id="ARBA00022840"/>
    </source>
</evidence>
<keyword evidence="4 8" id="KW-0378">Hydrolase</keyword>
<proteinExistence type="inferred from homology"/>
<keyword evidence="9" id="KW-0175">Coiled coil</keyword>
<dbReference type="SMART" id="SM00534">
    <property type="entry name" value="MUTSac"/>
    <property type="match status" value="1"/>
</dbReference>
<comment type="function">
    <text evidence="8">Endonuclease that is involved in the suppression of homologous recombination and thus may have a key role in the control of bacterial genetic diversity.</text>
</comment>
<dbReference type="InterPro" id="IPR005747">
    <property type="entry name" value="MutS2"/>
</dbReference>
<dbReference type="FunFam" id="3.40.50.300:FF:000830">
    <property type="entry name" value="Endonuclease MutS2"/>
    <property type="match status" value="1"/>
</dbReference>
<dbReference type="EC" id="3.1.-.-" evidence="8"/>
<feature type="binding site" evidence="8">
    <location>
        <begin position="331"/>
        <end position="338"/>
    </location>
    <ligand>
        <name>ATP</name>
        <dbReference type="ChEBI" id="CHEBI:30616"/>
    </ligand>
</feature>
<dbReference type="GO" id="GO:0019843">
    <property type="term" value="F:rRNA binding"/>
    <property type="evidence" value="ECO:0007669"/>
    <property type="project" value="UniProtKB-UniRule"/>
</dbReference>
<keyword evidence="8 11" id="KW-0255">Endonuclease</keyword>
<sequence length="799" mass="89151">MKEQYKTLELHKILEMLSHRCVNDASAKAALQIEPVTDIDVVRRELEKTFDAFNVSARFGSPSFINFPDVSAIAKRAQNGAELSLRDLLDVSRLLSQVEMLKAWRRQFSEDEFKLDYLFECLFDNKWLNSKIVNAVVSEDELSDNASPELSLIRRKILQAGSKIRDTLDRMVKSSDTQSYLRDSLVTIRDGRYVLPVKSEHKNSVPGLVHDTSASGQTYFIEPMVVVEANNEIRILKGKEQEEIQRIIRELSSDCAEFGDQLISDYQTCIELDLYFAKSNLGADMAASMPNVSDDGEIILKKARHPLIDREKVVPIDFAIGNGYDALVITGPNTGGKTVILKTVGLLTLMTMCGLLIPASDGCKITVFNDILVDIGDKQSIEESLSTFSSHMTNIVSILDTVNYNSLVLIDELGSGTDPVEGAALAVAIIERIKSTGAKLVTTTHYQELKMYALEMDGVENASCEFDIKTLQPTYRLIIGSPGKSNAFAISKRLGLDDAIIKRAESLMSEESQRFEDVISRLDKARKELEENTVLAKKYKAEAEQLREQLVTERNKLLEQKDKELDGARRQAREIIDRVSANSQRLMDELEELKKAKDKEEFSKLVSEQKQKYRSSINNLYGEASKLGEYEEETYVLPRPLKKGDDVLIKDGNKSGILISPPDPAGNCMVQVGIMKTKVHVSKIRLAEKDVTFNNQKISKKSPSGNISTKGIESRATRRPELELDIRGYTVDEGIYELDAFIDRAVLSGNKVVTIIHGKGTGALKTAVRNHLKKHPSVLSSRKGLYGEGEDGVTIVELK</sequence>
<dbReference type="EMBL" id="DVLL01000021">
    <property type="protein sequence ID" value="HIT59295.1"/>
    <property type="molecule type" value="Genomic_DNA"/>
</dbReference>
<dbReference type="CDD" id="cd03280">
    <property type="entry name" value="ABC_MutS2"/>
    <property type="match status" value="1"/>
</dbReference>
<feature type="domain" description="Smr" evidence="10">
    <location>
        <begin position="724"/>
        <end position="799"/>
    </location>
</feature>
<gene>
    <name evidence="8" type="primary">mutS2</name>
    <name evidence="8" type="synonym">rqcU</name>
    <name evidence="11" type="ORF">IAC39_06260</name>
</gene>
<comment type="caution">
    <text evidence="11">The sequence shown here is derived from an EMBL/GenBank/DDBJ whole genome shotgun (WGS) entry which is preliminary data.</text>
</comment>
<protein>
    <recommendedName>
        <fullName evidence="8">Endonuclease MutS2</fullName>
        <ecNumber evidence="8">3.1.-.-</ecNumber>
    </recommendedName>
    <alternativeName>
        <fullName evidence="8">Ribosome-associated protein quality control-upstream factor</fullName>
        <shortName evidence="8">RQC-upstream factor</shortName>
        <shortName evidence="8">RqcU</shortName>
        <ecNumber evidence="8">3.6.4.-</ecNumber>
    </alternativeName>
</protein>
<dbReference type="PROSITE" id="PS50828">
    <property type="entry name" value="SMR"/>
    <property type="match status" value="1"/>
</dbReference>
<evidence type="ECO:0000256" key="9">
    <source>
        <dbReference type="SAM" id="Coils"/>
    </source>
</evidence>
<evidence type="ECO:0000256" key="8">
    <source>
        <dbReference type="HAMAP-Rule" id="MF_00092"/>
    </source>
</evidence>
<comment type="similarity">
    <text evidence="8">Belongs to the DNA mismatch repair MutS family. MutS2 subfamily.</text>
</comment>
<dbReference type="InterPro" id="IPR036063">
    <property type="entry name" value="Smr_dom_sf"/>
</dbReference>
<reference evidence="11" key="1">
    <citation type="submission" date="2020-10" db="EMBL/GenBank/DDBJ databases">
        <authorList>
            <person name="Gilroy R."/>
        </authorList>
    </citation>
    <scope>NUCLEOTIDE SEQUENCE</scope>
    <source>
        <strain evidence="11">CHK33-4379</strain>
    </source>
</reference>
<keyword evidence="7 8" id="KW-0238">DNA-binding</keyword>
<feature type="coiled-coil region" evidence="9">
    <location>
        <begin position="508"/>
        <end position="603"/>
    </location>
</feature>
<dbReference type="GO" id="GO:0072344">
    <property type="term" value="P:rescue of stalled ribosome"/>
    <property type="evidence" value="ECO:0007669"/>
    <property type="project" value="UniProtKB-UniRule"/>
</dbReference>
<dbReference type="PIRSF" id="PIRSF005814">
    <property type="entry name" value="MutS_YshD"/>
    <property type="match status" value="1"/>
</dbReference>
<organism evidence="11 12">
    <name type="scientific">Candidatus Faeciplasma pullistercoris</name>
    <dbReference type="NCBI Taxonomy" id="2840800"/>
    <lineage>
        <taxon>Bacteria</taxon>
        <taxon>Bacillati</taxon>
        <taxon>Bacillota</taxon>
        <taxon>Clostridia</taxon>
        <taxon>Eubacteriales</taxon>
        <taxon>Oscillospiraceae</taxon>
        <taxon>Oscillospiraceae incertae sedis</taxon>
        <taxon>Candidatus Faeciplasma</taxon>
    </lineage>
</organism>
<evidence type="ECO:0000313" key="12">
    <source>
        <dbReference type="Proteomes" id="UP000824136"/>
    </source>
</evidence>
<keyword evidence="6 8" id="KW-0694">RNA-binding</keyword>
<dbReference type="AlphaFoldDB" id="A0A9D1GVY3"/>
<dbReference type="GO" id="GO:0005524">
    <property type="term" value="F:ATP binding"/>
    <property type="evidence" value="ECO:0007669"/>
    <property type="project" value="UniProtKB-UniRule"/>
</dbReference>
<dbReference type="PANTHER" id="PTHR48466:SF2">
    <property type="entry name" value="OS10G0509000 PROTEIN"/>
    <property type="match status" value="1"/>
</dbReference>
<dbReference type="GO" id="GO:0043023">
    <property type="term" value="F:ribosomal large subunit binding"/>
    <property type="evidence" value="ECO:0007669"/>
    <property type="project" value="UniProtKB-UniRule"/>
</dbReference>
<evidence type="ECO:0000256" key="7">
    <source>
        <dbReference type="ARBA" id="ARBA00023125"/>
    </source>
</evidence>
<dbReference type="GO" id="GO:0140664">
    <property type="term" value="F:ATP-dependent DNA damage sensor activity"/>
    <property type="evidence" value="ECO:0007669"/>
    <property type="project" value="InterPro"/>
</dbReference>
<dbReference type="EC" id="3.6.4.-" evidence="8"/>
<dbReference type="GO" id="GO:0006298">
    <property type="term" value="P:mismatch repair"/>
    <property type="evidence" value="ECO:0007669"/>
    <property type="project" value="InterPro"/>
</dbReference>
<evidence type="ECO:0000256" key="4">
    <source>
        <dbReference type="ARBA" id="ARBA00022801"/>
    </source>
</evidence>
<dbReference type="SUPFAM" id="SSF48334">
    <property type="entry name" value="DNA repair protein MutS, domain III"/>
    <property type="match status" value="1"/>
</dbReference>
<dbReference type="SUPFAM" id="SSF52540">
    <property type="entry name" value="P-loop containing nucleoside triphosphate hydrolases"/>
    <property type="match status" value="1"/>
</dbReference>
<evidence type="ECO:0000256" key="2">
    <source>
        <dbReference type="ARBA" id="ARBA00022730"/>
    </source>
</evidence>
<dbReference type="GO" id="GO:0045910">
    <property type="term" value="P:negative regulation of DNA recombination"/>
    <property type="evidence" value="ECO:0007669"/>
    <property type="project" value="InterPro"/>
</dbReference>
<evidence type="ECO:0000259" key="10">
    <source>
        <dbReference type="PROSITE" id="PS50828"/>
    </source>
</evidence>
<dbReference type="InterPro" id="IPR002625">
    <property type="entry name" value="Smr_dom"/>
</dbReference>
<dbReference type="SMART" id="SM00533">
    <property type="entry name" value="MUTSd"/>
    <property type="match status" value="1"/>
</dbReference>
<dbReference type="InterPro" id="IPR045076">
    <property type="entry name" value="MutS"/>
</dbReference>
<dbReference type="PANTHER" id="PTHR48466">
    <property type="entry name" value="OS10G0509000 PROTEIN-RELATED"/>
    <property type="match status" value="1"/>
</dbReference>
<dbReference type="InterPro" id="IPR007696">
    <property type="entry name" value="DNA_mismatch_repair_MutS_core"/>
</dbReference>
<dbReference type="NCBIfam" id="TIGR01069">
    <property type="entry name" value="mutS2"/>
    <property type="match status" value="1"/>
</dbReference>
<dbReference type="PROSITE" id="PS00486">
    <property type="entry name" value="DNA_MISMATCH_REPAIR_2"/>
    <property type="match status" value="1"/>
</dbReference>
<dbReference type="Pfam" id="PF01713">
    <property type="entry name" value="Smr"/>
    <property type="match status" value="1"/>
</dbReference>
<evidence type="ECO:0000313" key="11">
    <source>
        <dbReference type="EMBL" id="HIT59295.1"/>
    </source>
</evidence>
<keyword evidence="2 8" id="KW-0699">rRNA-binding</keyword>
<evidence type="ECO:0000256" key="1">
    <source>
        <dbReference type="ARBA" id="ARBA00022722"/>
    </source>
</evidence>
<evidence type="ECO:0000256" key="3">
    <source>
        <dbReference type="ARBA" id="ARBA00022741"/>
    </source>
</evidence>
<dbReference type="Proteomes" id="UP000824136">
    <property type="component" value="Unassembled WGS sequence"/>
</dbReference>
<keyword evidence="5 8" id="KW-0067">ATP-binding</keyword>
<dbReference type="InterPro" id="IPR036187">
    <property type="entry name" value="DNA_mismatch_repair_MutS_sf"/>
</dbReference>
<comment type="function">
    <text evidence="8">Acts as a ribosome collision sensor, splitting the ribosome into its 2 subunits. Detects stalled/collided 70S ribosomes which it binds and splits by an ATP-hydrolysis driven conformational change. Acts upstream of the ribosome quality control system (RQC), a ribosome-associated complex that mediates the extraction of incompletely synthesized nascent chains from stalled ribosomes and their subsequent degradation. Probably generates substrates for RQC.</text>
</comment>
<dbReference type="GO" id="GO:0004519">
    <property type="term" value="F:endonuclease activity"/>
    <property type="evidence" value="ECO:0007669"/>
    <property type="project" value="UniProtKB-UniRule"/>
</dbReference>
<dbReference type="GO" id="GO:0016887">
    <property type="term" value="F:ATP hydrolysis activity"/>
    <property type="evidence" value="ECO:0007669"/>
    <property type="project" value="InterPro"/>
</dbReference>
<keyword evidence="3 8" id="KW-0547">Nucleotide-binding</keyword>
<keyword evidence="1 8" id="KW-0540">Nuclease</keyword>
<dbReference type="GO" id="GO:0030983">
    <property type="term" value="F:mismatched DNA binding"/>
    <property type="evidence" value="ECO:0007669"/>
    <property type="project" value="InterPro"/>
</dbReference>
<comment type="subunit">
    <text evidence="8">Homodimer. Binds to stalled ribosomes, contacting rRNA.</text>
</comment>
<dbReference type="Pfam" id="PF00488">
    <property type="entry name" value="MutS_V"/>
    <property type="match status" value="1"/>
</dbReference>